<evidence type="ECO:0000256" key="9">
    <source>
        <dbReference type="RuleBase" id="RU364090"/>
    </source>
</evidence>
<keyword evidence="7 9" id="KW-0472">Membrane</keyword>
<name>A0A1M5W7L1_9FIRM</name>
<dbReference type="EMBL" id="FQXV01000003">
    <property type="protein sequence ID" value="SHH83428.1"/>
    <property type="molecule type" value="Genomic_DNA"/>
</dbReference>
<keyword evidence="10" id="KW-0966">Cell projection</keyword>
<evidence type="ECO:0000256" key="6">
    <source>
        <dbReference type="ARBA" id="ARBA00022989"/>
    </source>
</evidence>
<dbReference type="Proteomes" id="UP000183995">
    <property type="component" value="Unassembled WGS sequence"/>
</dbReference>
<reference evidence="10 11" key="1">
    <citation type="submission" date="2016-11" db="EMBL/GenBank/DDBJ databases">
        <authorList>
            <person name="Jaros S."/>
            <person name="Januszkiewicz K."/>
            <person name="Wedrychowicz H."/>
        </authorList>
    </citation>
    <scope>NUCLEOTIDE SEQUENCE [LARGE SCALE GENOMIC DNA]</scope>
    <source>
        <strain evidence="10 11">DSM 10068</strain>
    </source>
</reference>
<feature type="transmembrane region" description="Helical" evidence="9">
    <location>
        <begin position="15"/>
        <end position="38"/>
    </location>
</feature>
<dbReference type="GO" id="GO:0009425">
    <property type="term" value="C:bacterial-type flagellum basal body"/>
    <property type="evidence" value="ECO:0007669"/>
    <property type="project" value="UniProtKB-SubCell"/>
</dbReference>
<dbReference type="GO" id="GO:0044780">
    <property type="term" value="P:bacterial-type flagellum assembly"/>
    <property type="evidence" value="ECO:0007669"/>
    <property type="project" value="InterPro"/>
</dbReference>
<dbReference type="GO" id="GO:0009306">
    <property type="term" value="P:protein secretion"/>
    <property type="evidence" value="ECO:0007669"/>
    <property type="project" value="InterPro"/>
</dbReference>
<evidence type="ECO:0000313" key="10">
    <source>
        <dbReference type="EMBL" id="SHH83428.1"/>
    </source>
</evidence>
<proteinExistence type="inferred from homology"/>
<dbReference type="Pfam" id="PF01313">
    <property type="entry name" value="Bac_export_3"/>
    <property type="match status" value="1"/>
</dbReference>
<dbReference type="GO" id="GO:0005886">
    <property type="term" value="C:plasma membrane"/>
    <property type="evidence" value="ECO:0007669"/>
    <property type="project" value="UniProtKB-SubCell"/>
</dbReference>
<dbReference type="PANTHER" id="PTHR34040:SF2">
    <property type="entry name" value="FLAGELLAR BIOSYNTHETIC PROTEIN FLIQ"/>
    <property type="match status" value="1"/>
</dbReference>
<keyword evidence="6 9" id="KW-1133">Transmembrane helix</keyword>
<evidence type="ECO:0000313" key="11">
    <source>
        <dbReference type="Proteomes" id="UP000183995"/>
    </source>
</evidence>
<evidence type="ECO:0000256" key="4">
    <source>
        <dbReference type="ARBA" id="ARBA00022475"/>
    </source>
</evidence>
<dbReference type="OrthoDB" id="9806440at2"/>
<dbReference type="NCBIfam" id="TIGR01402">
    <property type="entry name" value="fliQ"/>
    <property type="match status" value="1"/>
</dbReference>
<dbReference type="STRING" id="1123282.SAMN02745823_01106"/>
<gene>
    <name evidence="9" type="primary">fliQ</name>
    <name evidence="10" type="ORF">SAMN02745823_01106</name>
</gene>
<sequence length="90" mass="9794">MLSQPEILTVIKDAVYVVLMGSMPMLGAALIIGVLVSIFQATTQINEQTLAFVPKIIGILFAFLVFGGWIISKVTDFTNEIYGAINTMLK</sequence>
<evidence type="ECO:0000256" key="8">
    <source>
        <dbReference type="ARBA" id="ARBA00023143"/>
    </source>
</evidence>
<evidence type="ECO:0000256" key="7">
    <source>
        <dbReference type="ARBA" id="ARBA00023136"/>
    </source>
</evidence>
<dbReference type="AlphaFoldDB" id="A0A1M5W7L1"/>
<keyword evidence="8 9" id="KW-0975">Bacterial flagellum</keyword>
<protein>
    <recommendedName>
        <fullName evidence="3 9">Flagellar biosynthetic protein FliQ</fullName>
    </recommendedName>
</protein>
<dbReference type="PANTHER" id="PTHR34040">
    <property type="entry name" value="FLAGELLAR BIOSYNTHETIC PROTEIN FLIQ"/>
    <property type="match status" value="1"/>
</dbReference>
<keyword evidence="10" id="KW-0969">Cilium</keyword>
<keyword evidence="10" id="KW-0282">Flagellum</keyword>
<dbReference type="RefSeq" id="WP_073076664.1">
    <property type="nucleotide sequence ID" value="NZ_FQXV01000003.1"/>
</dbReference>
<dbReference type="InterPro" id="IPR006305">
    <property type="entry name" value="FliQ"/>
</dbReference>
<dbReference type="InterPro" id="IPR002191">
    <property type="entry name" value="Bac_export_3"/>
</dbReference>
<dbReference type="PIRSF" id="PIRSF004669">
    <property type="entry name" value="FliQ"/>
    <property type="match status" value="1"/>
</dbReference>
<dbReference type="PRINTS" id="PR00952">
    <property type="entry name" value="TYPE3IMQPROT"/>
</dbReference>
<evidence type="ECO:0000256" key="2">
    <source>
        <dbReference type="ARBA" id="ARBA00006156"/>
    </source>
</evidence>
<comment type="subcellular location">
    <subcellularLocation>
        <location evidence="1 9">Cell membrane</location>
        <topology evidence="1">Multi-pass membrane protein</topology>
    </subcellularLocation>
    <subcellularLocation>
        <location evidence="9">Bacterial flagellum basal body</location>
    </subcellularLocation>
</comment>
<keyword evidence="11" id="KW-1185">Reference proteome</keyword>
<evidence type="ECO:0000256" key="5">
    <source>
        <dbReference type="ARBA" id="ARBA00022692"/>
    </source>
</evidence>
<comment type="similarity">
    <text evidence="2 9">Belongs to the FliQ/MopD/SpaQ family.</text>
</comment>
<accession>A0A1M5W7L1</accession>
<organism evidence="10 11">
    <name type="scientific">Sporobacter termitidis DSM 10068</name>
    <dbReference type="NCBI Taxonomy" id="1123282"/>
    <lineage>
        <taxon>Bacteria</taxon>
        <taxon>Bacillati</taxon>
        <taxon>Bacillota</taxon>
        <taxon>Clostridia</taxon>
        <taxon>Eubacteriales</taxon>
        <taxon>Oscillospiraceae</taxon>
        <taxon>Sporobacter</taxon>
    </lineage>
</organism>
<comment type="function">
    <text evidence="9">Role in flagellar biosynthesis.</text>
</comment>
<keyword evidence="4 9" id="KW-1003">Cell membrane</keyword>
<feature type="transmembrane region" description="Helical" evidence="9">
    <location>
        <begin position="50"/>
        <end position="71"/>
    </location>
</feature>
<evidence type="ECO:0000256" key="3">
    <source>
        <dbReference type="ARBA" id="ARBA00021718"/>
    </source>
</evidence>
<evidence type="ECO:0000256" key="1">
    <source>
        <dbReference type="ARBA" id="ARBA00004651"/>
    </source>
</evidence>
<keyword evidence="5 9" id="KW-0812">Transmembrane</keyword>